<keyword evidence="2 6" id="KW-0808">Transferase</keyword>
<dbReference type="InterPro" id="IPR002376">
    <property type="entry name" value="Formyl_transf_N"/>
</dbReference>
<dbReference type="Gene3D" id="3.40.50.170">
    <property type="entry name" value="Formyl transferase, N-terminal domain"/>
    <property type="match status" value="1"/>
</dbReference>
<evidence type="ECO:0000313" key="10">
    <source>
        <dbReference type="Proteomes" id="UP000321484"/>
    </source>
</evidence>
<evidence type="ECO:0000256" key="2">
    <source>
        <dbReference type="ARBA" id="ARBA00022679"/>
    </source>
</evidence>
<comment type="function">
    <text evidence="6">Catalyzes the transfer of a formyl group from 10-formyltetrahydrofolate to 5-phospho-ribosyl-glycinamide (GAR), producing 5-phospho-ribosyl-N-formylglycinamide (FGAR) and tetrahydrofolate.</text>
</comment>
<dbReference type="OrthoDB" id="9806170at2"/>
<dbReference type="InterPro" id="IPR036477">
    <property type="entry name" value="Formyl_transf_N_sf"/>
</dbReference>
<reference evidence="9 10" key="1">
    <citation type="submission" date="2019-07" db="EMBL/GenBank/DDBJ databases">
        <title>Whole genome shotgun sequence of Actinotalea fermentans NBRC 105374.</title>
        <authorList>
            <person name="Hosoyama A."/>
            <person name="Uohara A."/>
            <person name="Ohji S."/>
            <person name="Ichikawa N."/>
        </authorList>
    </citation>
    <scope>NUCLEOTIDE SEQUENCE [LARGE SCALE GENOMIC DNA]</scope>
    <source>
        <strain evidence="9 10">NBRC 105374</strain>
    </source>
</reference>
<keyword evidence="3 6" id="KW-0658">Purine biosynthesis</keyword>
<comment type="similarity">
    <text evidence="4 6">Belongs to the GART family.</text>
</comment>
<dbReference type="UniPathway" id="UPA00074">
    <property type="reaction ID" value="UER00126"/>
</dbReference>
<dbReference type="PANTHER" id="PTHR43369:SF2">
    <property type="entry name" value="PHOSPHORIBOSYLGLYCINAMIDE FORMYLTRANSFERASE"/>
    <property type="match status" value="1"/>
</dbReference>
<name>A0A511YZV4_9CELL</name>
<evidence type="ECO:0000256" key="7">
    <source>
        <dbReference type="SAM" id="MobiDB-lite"/>
    </source>
</evidence>
<evidence type="ECO:0000256" key="4">
    <source>
        <dbReference type="ARBA" id="ARBA00038440"/>
    </source>
</evidence>
<comment type="pathway">
    <text evidence="1 6">Purine metabolism; IMP biosynthesis via de novo pathway; N(2)-formyl-N(1)-(5-phospho-D-ribosyl)glycinamide from N(1)-(5-phospho-D-ribosyl)glycinamide (10-formyl THF route): step 1/1.</text>
</comment>
<feature type="binding site" evidence="6">
    <location>
        <begin position="38"/>
        <end position="40"/>
    </location>
    <ligand>
        <name>N(1)-(5-phospho-beta-D-ribosyl)glycinamide</name>
        <dbReference type="ChEBI" id="CHEBI:143788"/>
    </ligand>
</feature>
<feature type="binding site" evidence="6">
    <location>
        <position position="133"/>
    </location>
    <ligand>
        <name>(6R)-10-formyltetrahydrofolate</name>
        <dbReference type="ChEBI" id="CHEBI:195366"/>
    </ligand>
</feature>
<comment type="caution">
    <text evidence="9">The sequence shown here is derived from an EMBL/GenBank/DDBJ whole genome shotgun (WGS) entry which is preliminary data.</text>
</comment>
<evidence type="ECO:0000256" key="1">
    <source>
        <dbReference type="ARBA" id="ARBA00005054"/>
    </source>
</evidence>
<dbReference type="EC" id="2.1.2.2" evidence="6"/>
<feature type="binding site" evidence="6">
    <location>
        <begin position="116"/>
        <end position="119"/>
    </location>
    <ligand>
        <name>(6R)-10-formyltetrahydrofolate</name>
        <dbReference type="ChEBI" id="CHEBI:195366"/>
    </ligand>
</feature>
<organism evidence="9 10">
    <name type="scientific">Actinotalea fermentans</name>
    <dbReference type="NCBI Taxonomy" id="43671"/>
    <lineage>
        <taxon>Bacteria</taxon>
        <taxon>Bacillati</taxon>
        <taxon>Actinomycetota</taxon>
        <taxon>Actinomycetes</taxon>
        <taxon>Micrococcales</taxon>
        <taxon>Cellulomonadaceae</taxon>
        <taxon>Actinotalea</taxon>
    </lineage>
</organism>
<dbReference type="GO" id="GO:0004644">
    <property type="term" value="F:phosphoribosylglycinamide formyltransferase activity"/>
    <property type="evidence" value="ECO:0007669"/>
    <property type="project" value="UniProtKB-UniRule"/>
</dbReference>
<evidence type="ECO:0000256" key="3">
    <source>
        <dbReference type="ARBA" id="ARBA00022755"/>
    </source>
</evidence>
<evidence type="ECO:0000256" key="6">
    <source>
        <dbReference type="HAMAP-Rule" id="MF_01930"/>
    </source>
</evidence>
<dbReference type="GO" id="GO:0005829">
    <property type="term" value="C:cytosol"/>
    <property type="evidence" value="ECO:0007669"/>
    <property type="project" value="TreeGrafter"/>
</dbReference>
<feature type="binding site" evidence="6">
    <location>
        <position position="91"/>
    </location>
    <ligand>
        <name>(6R)-10-formyltetrahydrofolate</name>
        <dbReference type="ChEBI" id="CHEBI:195366"/>
    </ligand>
</feature>
<dbReference type="GO" id="GO:0006189">
    <property type="term" value="P:'de novo' IMP biosynthetic process"/>
    <property type="evidence" value="ECO:0007669"/>
    <property type="project" value="UniProtKB-UniRule"/>
</dbReference>
<gene>
    <name evidence="6 9" type="primary">purN</name>
    <name evidence="9" type="ORF">AFE02nite_24780</name>
</gene>
<evidence type="ECO:0000259" key="8">
    <source>
        <dbReference type="Pfam" id="PF00551"/>
    </source>
</evidence>
<comment type="catalytic activity">
    <reaction evidence="5 6">
        <text>N(1)-(5-phospho-beta-D-ribosyl)glycinamide + (6R)-10-formyltetrahydrofolate = N(2)-formyl-N(1)-(5-phospho-beta-D-ribosyl)glycinamide + (6S)-5,6,7,8-tetrahydrofolate + H(+)</text>
        <dbReference type="Rhea" id="RHEA:15053"/>
        <dbReference type="ChEBI" id="CHEBI:15378"/>
        <dbReference type="ChEBI" id="CHEBI:57453"/>
        <dbReference type="ChEBI" id="CHEBI:143788"/>
        <dbReference type="ChEBI" id="CHEBI:147286"/>
        <dbReference type="ChEBI" id="CHEBI:195366"/>
        <dbReference type="EC" id="2.1.2.2"/>
    </reaction>
</comment>
<dbReference type="EMBL" id="BJYK01000009">
    <property type="protein sequence ID" value="GEN80744.1"/>
    <property type="molecule type" value="Genomic_DNA"/>
</dbReference>
<dbReference type="Pfam" id="PF00551">
    <property type="entry name" value="Formyl_trans_N"/>
    <property type="match status" value="1"/>
</dbReference>
<dbReference type="PANTHER" id="PTHR43369">
    <property type="entry name" value="PHOSPHORIBOSYLGLYCINAMIDE FORMYLTRANSFERASE"/>
    <property type="match status" value="1"/>
</dbReference>
<dbReference type="PROSITE" id="PS00373">
    <property type="entry name" value="GART"/>
    <property type="match status" value="1"/>
</dbReference>
<dbReference type="InterPro" id="IPR001555">
    <property type="entry name" value="GART_AS"/>
</dbReference>
<feature type="domain" description="Formyl transferase N-terminal" evidence="8">
    <location>
        <begin position="29"/>
        <end position="208"/>
    </location>
</feature>
<dbReference type="HAMAP" id="MF_01930">
    <property type="entry name" value="PurN"/>
    <property type="match status" value="1"/>
</dbReference>
<proteinExistence type="inferred from homology"/>
<protein>
    <recommendedName>
        <fullName evidence="6">Phosphoribosylglycinamide formyltransferase</fullName>
        <ecNumber evidence="6">2.1.2.2</ecNumber>
    </recommendedName>
    <alternativeName>
        <fullName evidence="6">5'-phosphoribosylglycinamide transformylase</fullName>
    </alternativeName>
    <alternativeName>
        <fullName evidence="6">GAR transformylase</fullName>
        <shortName evidence="6">GART</shortName>
    </alternativeName>
</protein>
<dbReference type="AlphaFoldDB" id="A0A511YZV4"/>
<keyword evidence="10" id="KW-1185">Reference proteome</keyword>
<accession>A0A511YZV4</accession>
<evidence type="ECO:0000256" key="5">
    <source>
        <dbReference type="ARBA" id="ARBA00047664"/>
    </source>
</evidence>
<sequence>MPPTAPDADPAARPTPPPPQAAVVPRQARVVVLVSGTGSNLAALLAAHGDPAYGARVVAVVSNTADAPALAKAQAVGVATAVVAPGDFPDRAAWDAALARTVEVFDPELVVLAGFMRILGEPFLARFGGRIVNTHPALLPSFPGAHGVRDALAYGVRVTGCTVHLVDAGVDTGPIVAQRAVEVLDGDDEAGLHERIKAVERELLVDVVGRLAREGYAVDGRTVRIG</sequence>
<feature type="compositionally biased region" description="Low complexity" evidence="7">
    <location>
        <begin position="1"/>
        <end position="12"/>
    </location>
</feature>
<dbReference type="SUPFAM" id="SSF53328">
    <property type="entry name" value="Formyltransferase"/>
    <property type="match status" value="1"/>
</dbReference>
<dbReference type="FunFam" id="3.40.50.170:FF:000008">
    <property type="entry name" value="Phosphoribosylglycinamide formyltransferase"/>
    <property type="match status" value="1"/>
</dbReference>
<feature type="site" description="Raises pKa of active site His" evidence="6">
    <location>
        <position position="171"/>
    </location>
</feature>
<feature type="region of interest" description="Disordered" evidence="7">
    <location>
        <begin position="1"/>
        <end position="22"/>
    </location>
</feature>
<dbReference type="CDD" id="cd08645">
    <property type="entry name" value="FMT_core_GART"/>
    <property type="match status" value="1"/>
</dbReference>
<dbReference type="RefSeq" id="WP_146819763.1">
    <property type="nucleotide sequence ID" value="NZ_BJYK01000009.1"/>
</dbReference>
<evidence type="ECO:0000313" key="9">
    <source>
        <dbReference type="EMBL" id="GEN80744.1"/>
    </source>
</evidence>
<dbReference type="InterPro" id="IPR004607">
    <property type="entry name" value="GART"/>
</dbReference>
<dbReference type="Proteomes" id="UP000321484">
    <property type="component" value="Unassembled WGS sequence"/>
</dbReference>
<dbReference type="NCBIfam" id="TIGR00639">
    <property type="entry name" value="PurN"/>
    <property type="match status" value="1"/>
</dbReference>
<feature type="active site" description="Proton donor" evidence="6">
    <location>
        <position position="135"/>
    </location>
</feature>